<dbReference type="Gene3D" id="2.10.10.20">
    <property type="entry name" value="Carbohydrate-binding module superfamily 5/12"/>
    <property type="match status" value="1"/>
</dbReference>
<evidence type="ECO:0000259" key="1">
    <source>
        <dbReference type="Pfam" id="PF02839"/>
    </source>
</evidence>
<sequence>MTTVTYMVELERWGIQNNETNAINTTQGLNNAFQWARDNNYQIVALPKGIYLIDKNSSVKLCSNTHYLFYDCLLIKESNNFQGYSVITNDSISNVIIEGVKIKGDRETHDYSSGSTHEGGHGIHSINSCYNVLIKNCEVYECTGDGFTTFMDFSALGGVQHPGHFAKGDINSQGNLDSSKTNYTTVTRYFDVSSNLVKSVGYFYYSGDGYGGYGTGCNLNKTVIKVHFYNVTGTYLGYRNTRSYEFIYLDSLPTGTTQVRFSFLQNFDLMNGNLHYVLCAKIPQFITYMNCKAHKNRRLGASVNGGRFITYDSCEIYNNSNPMAISTGCNPGFGMNIEDGYMTNQKITVRNCNFYDNRAGAFICVSTRGVHLENNKFRGAVNFSGSGDDYFSVNNMYYGPITGRSITSGVELDGTFCTFRNDSIFGDSCSINAGNTTLENCVFSKSTLTLNGETAKVYNCKLTFDDPDKDGVVSFSSKNIEIRNSTFDIRRAKGLAAASYNTTENAIFSNVKFITNQNSGGHYVGTKNLIIENCEFIHTGTIVNYSRMMVSESMRVENSIFKNLSLRFDGGDIYGNEKLAKDTGYITHVFKNNKIVWDIPYTVQTHEARGPGVSFLSIPRIGILDNNLQVIGIGSSLGSLYTMRVFTENHLLLSNNTIVTSNTAGINTTGTIVIEGAYRKGGTTLATPKTTIVAQNNNKINSNIIFSNNVNAQLEKNILGNTLLPALASSAPTFGAYSVGQLLYNSTPIPGGYVGWVCTTSGTANNNPWAANKTYTLNTMVNANGKVYKCIIAGTSSTTAPSHAIGSAIDGSVTWEYADIIAVFKSFGLISG</sequence>
<evidence type="ECO:0000313" key="3">
    <source>
        <dbReference type="EMBL" id="NOU70899.1"/>
    </source>
</evidence>
<dbReference type="InterPro" id="IPR039448">
    <property type="entry name" value="Beta_helix"/>
</dbReference>
<dbReference type="SMART" id="SM00710">
    <property type="entry name" value="PbH1"/>
    <property type="match status" value="8"/>
</dbReference>
<dbReference type="InterPro" id="IPR011050">
    <property type="entry name" value="Pectin_lyase_fold/virulence"/>
</dbReference>
<organism evidence="3 4">
    <name type="scientific">Paenibacillus phytorum</name>
    <dbReference type="NCBI Taxonomy" id="2654977"/>
    <lineage>
        <taxon>Bacteria</taxon>
        <taxon>Bacillati</taxon>
        <taxon>Bacillota</taxon>
        <taxon>Bacilli</taxon>
        <taxon>Bacillales</taxon>
        <taxon>Paenibacillaceae</taxon>
        <taxon>Paenibacillus</taxon>
    </lineage>
</organism>
<reference evidence="3 4" key="1">
    <citation type="submission" date="2019-10" db="EMBL/GenBank/DDBJ databases">
        <title>Description of Paenibacillus terrestris sp. nov.</title>
        <authorList>
            <person name="Carlier A."/>
            <person name="Qi S."/>
        </authorList>
    </citation>
    <scope>NUCLEOTIDE SEQUENCE [LARGE SCALE GENOMIC DNA]</scope>
    <source>
        <strain evidence="3 4">LMG 31458</strain>
    </source>
</reference>
<dbReference type="EMBL" id="WHOA01000032">
    <property type="protein sequence ID" value="NOU70899.1"/>
    <property type="molecule type" value="Genomic_DNA"/>
</dbReference>
<evidence type="ECO:0008006" key="5">
    <source>
        <dbReference type="Google" id="ProtNLM"/>
    </source>
</evidence>
<accession>A0ABX1XRI7</accession>
<name>A0ABX1XRI7_9BACL</name>
<feature type="domain" description="Right handed beta helix" evidence="2">
    <location>
        <begin position="451"/>
        <end position="565"/>
    </location>
</feature>
<proteinExistence type="predicted"/>
<gene>
    <name evidence="3" type="ORF">GC098_05555</name>
</gene>
<dbReference type="SUPFAM" id="SSF51126">
    <property type="entry name" value="Pectin lyase-like"/>
    <property type="match status" value="2"/>
</dbReference>
<evidence type="ECO:0000313" key="4">
    <source>
        <dbReference type="Proteomes" id="UP000616779"/>
    </source>
</evidence>
<keyword evidence="4" id="KW-1185">Reference proteome</keyword>
<dbReference type="InterPro" id="IPR003610">
    <property type="entry name" value="CBM5/12"/>
</dbReference>
<protein>
    <recommendedName>
        <fullName evidence="5">Right-handed parallel beta-helix repeat-containing protein</fullName>
    </recommendedName>
</protein>
<dbReference type="Proteomes" id="UP000616779">
    <property type="component" value="Unassembled WGS sequence"/>
</dbReference>
<dbReference type="InterPro" id="IPR006626">
    <property type="entry name" value="PbH1"/>
</dbReference>
<dbReference type="Pfam" id="PF13229">
    <property type="entry name" value="Beta_helix"/>
    <property type="match status" value="1"/>
</dbReference>
<feature type="domain" description="Chitin-binding type-3" evidence="1">
    <location>
        <begin position="769"/>
        <end position="798"/>
    </location>
</feature>
<comment type="caution">
    <text evidence="3">The sequence shown here is derived from an EMBL/GenBank/DDBJ whole genome shotgun (WGS) entry which is preliminary data.</text>
</comment>
<evidence type="ECO:0000259" key="2">
    <source>
        <dbReference type="Pfam" id="PF13229"/>
    </source>
</evidence>
<dbReference type="Pfam" id="PF02839">
    <property type="entry name" value="CBM_5_12"/>
    <property type="match status" value="1"/>
</dbReference>
<dbReference type="Gene3D" id="2.160.20.10">
    <property type="entry name" value="Single-stranded right-handed beta-helix, Pectin lyase-like"/>
    <property type="match status" value="1"/>
</dbReference>
<dbReference type="InterPro" id="IPR012334">
    <property type="entry name" value="Pectin_lyas_fold"/>
</dbReference>